<keyword evidence="1" id="KW-0812">Transmembrane</keyword>
<dbReference type="AlphaFoldDB" id="A0A5C5YFE5"/>
<dbReference type="RefSeq" id="WP_146588817.1">
    <property type="nucleotide sequence ID" value="NZ_SJPO01000008.1"/>
</dbReference>
<name>A0A5C5YFE5_9BACT</name>
<evidence type="ECO:0000313" key="2">
    <source>
        <dbReference type="EMBL" id="TWT74447.1"/>
    </source>
</evidence>
<dbReference type="EMBL" id="SJPO01000008">
    <property type="protein sequence ID" value="TWT74447.1"/>
    <property type="molecule type" value="Genomic_DNA"/>
</dbReference>
<sequence length="103" mass="10894">MTRCRCKSNNVAHWAAKLVGGLAPGVGLLLMPKCPLCLAAYLALLTGVTLSASAATTLYYGVAGALAALLCVTAVSCVWSIRRRPRCSDYNSPFEILPKPPQE</sequence>
<comment type="caution">
    <text evidence="2">The sequence shown here is derived from an EMBL/GenBank/DDBJ whole genome shotgun (WGS) entry which is preliminary data.</text>
</comment>
<keyword evidence="1" id="KW-0472">Membrane</keyword>
<proteinExistence type="predicted"/>
<gene>
    <name evidence="2" type="ORF">Pla123a_32700</name>
</gene>
<evidence type="ECO:0000313" key="3">
    <source>
        <dbReference type="Proteomes" id="UP000318478"/>
    </source>
</evidence>
<organism evidence="2 3">
    <name type="scientific">Posidoniimonas polymericola</name>
    <dbReference type="NCBI Taxonomy" id="2528002"/>
    <lineage>
        <taxon>Bacteria</taxon>
        <taxon>Pseudomonadati</taxon>
        <taxon>Planctomycetota</taxon>
        <taxon>Planctomycetia</taxon>
        <taxon>Pirellulales</taxon>
        <taxon>Lacipirellulaceae</taxon>
        <taxon>Posidoniimonas</taxon>
    </lineage>
</organism>
<protein>
    <submittedName>
        <fullName evidence="2">Uncharacterized protein</fullName>
    </submittedName>
</protein>
<dbReference type="Proteomes" id="UP000318478">
    <property type="component" value="Unassembled WGS sequence"/>
</dbReference>
<reference evidence="2 3" key="1">
    <citation type="submission" date="2019-02" db="EMBL/GenBank/DDBJ databases">
        <title>Deep-cultivation of Planctomycetes and their phenomic and genomic characterization uncovers novel biology.</title>
        <authorList>
            <person name="Wiegand S."/>
            <person name="Jogler M."/>
            <person name="Boedeker C."/>
            <person name="Pinto D."/>
            <person name="Vollmers J."/>
            <person name="Rivas-Marin E."/>
            <person name="Kohn T."/>
            <person name="Peeters S.H."/>
            <person name="Heuer A."/>
            <person name="Rast P."/>
            <person name="Oberbeckmann S."/>
            <person name="Bunk B."/>
            <person name="Jeske O."/>
            <person name="Meyerdierks A."/>
            <person name="Storesund J.E."/>
            <person name="Kallscheuer N."/>
            <person name="Luecker S."/>
            <person name="Lage O.M."/>
            <person name="Pohl T."/>
            <person name="Merkel B.J."/>
            <person name="Hornburger P."/>
            <person name="Mueller R.-W."/>
            <person name="Bruemmer F."/>
            <person name="Labrenz M."/>
            <person name="Spormann A.M."/>
            <person name="Op Den Camp H."/>
            <person name="Overmann J."/>
            <person name="Amann R."/>
            <person name="Jetten M.S.M."/>
            <person name="Mascher T."/>
            <person name="Medema M.H."/>
            <person name="Devos D.P."/>
            <person name="Kaster A.-K."/>
            <person name="Ovreas L."/>
            <person name="Rohde M."/>
            <person name="Galperin M.Y."/>
            <person name="Jogler C."/>
        </authorList>
    </citation>
    <scope>NUCLEOTIDE SEQUENCE [LARGE SCALE GENOMIC DNA]</scope>
    <source>
        <strain evidence="2 3">Pla123a</strain>
    </source>
</reference>
<accession>A0A5C5YFE5</accession>
<feature type="transmembrane region" description="Helical" evidence="1">
    <location>
        <begin position="58"/>
        <end position="81"/>
    </location>
</feature>
<keyword evidence="3" id="KW-1185">Reference proteome</keyword>
<keyword evidence="1" id="KW-1133">Transmembrane helix</keyword>
<evidence type="ECO:0000256" key="1">
    <source>
        <dbReference type="SAM" id="Phobius"/>
    </source>
</evidence>